<dbReference type="GO" id="GO:0005524">
    <property type="term" value="F:ATP binding"/>
    <property type="evidence" value="ECO:0007669"/>
    <property type="project" value="InterPro"/>
</dbReference>
<evidence type="ECO:0000313" key="4">
    <source>
        <dbReference type="Proteomes" id="UP000238825"/>
    </source>
</evidence>
<dbReference type="GO" id="GO:0006508">
    <property type="term" value="P:proteolysis"/>
    <property type="evidence" value="ECO:0007669"/>
    <property type="project" value="InterPro"/>
</dbReference>
<organism evidence="2 4">
    <name type="scientific">Lysinibacillus sphaericus</name>
    <name type="common">Bacillus sphaericus</name>
    <dbReference type="NCBI Taxonomy" id="1421"/>
    <lineage>
        <taxon>Bacteria</taxon>
        <taxon>Bacillati</taxon>
        <taxon>Bacillota</taxon>
        <taxon>Bacilli</taxon>
        <taxon>Bacillales</taxon>
        <taxon>Bacillaceae</taxon>
        <taxon>Lysinibacillus</taxon>
    </lineage>
</organism>
<sequence length="195" mass="22206">MELNIQSHNNDCENNLMNYSLYIPRYSQKFCMNDWPKGLLIEERSHDYWSDRCCGLACLRMVISHYKIPVPTQLELLKEGLKRKYYISKGWLHQGLADLGEMYGVKGKPIVVKSGKQLENLLVTKGPVICSIAPKFPKNGSKGGHLVVVCGRIHTSKGRLICFRDPSLWGETNSIVFEDRFFSSFSGRAIVFSLD</sequence>
<dbReference type="GO" id="GO:0016020">
    <property type="term" value="C:membrane"/>
    <property type="evidence" value="ECO:0007669"/>
    <property type="project" value="InterPro"/>
</dbReference>
<dbReference type="GeneID" id="48277824"/>
<reference evidence="3 5" key="2">
    <citation type="submission" date="2018-06" db="EMBL/GenBank/DDBJ databases">
        <authorList>
            <consortium name="Pathogen Informatics"/>
            <person name="Doyle S."/>
        </authorList>
    </citation>
    <scope>NUCLEOTIDE SEQUENCE [LARGE SCALE GENOMIC DNA]</scope>
    <source>
        <strain evidence="3 5">NCTC10338</strain>
    </source>
</reference>
<dbReference type="EMBL" id="UFSZ01000001">
    <property type="protein sequence ID" value="SUV16289.1"/>
    <property type="molecule type" value="Genomic_DNA"/>
</dbReference>
<dbReference type="Pfam" id="PF13529">
    <property type="entry name" value="Peptidase_C39_2"/>
    <property type="match status" value="1"/>
</dbReference>
<dbReference type="Proteomes" id="UP000255295">
    <property type="component" value="Unassembled WGS sequence"/>
</dbReference>
<name>A0A2S0K341_LYSSH</name>
<reference evidence="2 4" key="1">
    <citation type="submission" date="2017-03" db="EMBL/GenBank/DDBJ databases">
        <title>The whole genome sequencing and assembly of Lysinibacillus sphaericus DSM 28T strain.</title>
        <authorList>
            <person name="Lee Y.-J."/>
            <person name="Yi H."/>
            <person name="Bahn Y.-S."/>
            <person name="Kim J.F."/>
            <person name="Lee D.-W."/>
        </authorList>
    </citation>
    <scope>NUCLEOTIDE SEQUENCE [LARGE SCALE GENOMIC DNA]</scope>
    <source>
        <strain evidence="2 4">DSM 28</strain>
    </source>
</reference>
<dbReference type="Gene3D" id="3.90.70.10">
    <property type="entry name" value="Cysteine proteinases"/>
    <property type="match status" value="1"/>
</dbReference>
<proteinExistence type="predicted"/>
<evidence type="ECO:0000313" key="5">
    <source>
        <dbReference type="Proteomes" id="UP000255295"/>
    </source>
</evidence>
<protein>
    <recommendedName>
        <fullName evidence="1">Peptidase C39 domain-containing protein</fullName>
    </recommendedName>
</protein>
<dbReference type="PROSITE" id="PS50990">
    <property type="entry name" value="PEPTIDASE_C39"/>
    <property type="match status" value="1"/>
</dbReference>
<evidence type="ECO:0000259" key="1">
    <source>
        <dbReference type="PROSITE" id="PS50990"/>
    </source>
</evidence>
<accession>A0A2S0K341</accession>
<dbReference type="Proteomes" id="UP000238825">
    <property type="component" value="Chromosome"/>
</dbReference>
<dbReference type="RefSeq" id="WP_024361483.1">
    <property type="nucleotide sequence ID" value="NZ_BJNS01000078.1"/>
</dbReference>
<dbReference type="EMBL" id="CP019980">
    <property type="protein sequence ID" value="AVK97787.1"/>
    <property type="molecule type" value="Genomic_DNA"/>
</dbReference>
<dbReference type="GO" id="GO:0008233">
    <property type="term" value="F:peptidase activity"/>
    <property type="evidence" value="ECO:0007669"/>
    <property type="project" value="InterPro"/>
</dbReference>
<feature type="domain" description="Peptidase C39" evidence="1">
    <location>
        <begin position="43"/>
        <end position="192"/>
    </location>
</feature>
<dbReference type="AlphaFoldDB" id="A0A2S0K341"/>
<evidence type="ECO:0000313" key="2">
    <source>
        <dbReference type="EMBL" id="AVK97787.1"/>
    </source>
</evidence>
<dbReference type="InterPro" id="IPR005074">
    <property type="entry name" value="Peptidase_C39"/>
</dbReference>
<dbReference type="InterPro" id="IPR039564">
    <property type="entry name" value="Peptidase_C39-like"/>
</dbReference>
<evidence type="ECO:0000313" key="3">
    <source>
        <dbReference type="EMBL" id="SUV16289.1"/>
    </source>
</evidence>
<gene>
    <name evidence="2" type="ORF">LS41612_16625</name>
    <name evidence="3" type="ORF">NCTC10338_01367</name>
</gene>